<protein>
    <recommendedName>
        <fullName evidence="3">Protein CUSTOS</fullName>
    </recommendedName>
</protein>
<evidence type="ECO:0000256" key="1">
    <source>
        <dbReference type="ARBA" id="ARBA00004259"/>
    </source>
</evidence>
<evidence type="ECO:0000256" key="8">
    <source>
        <dbReference type="SAM" id="Phobius"/>
    </source>
</evidence>
<evidence type="ECO:0000256" key="2">
    <source>
        <dbReference type="ARBA" id="ARBA00008632"/>
    </source>
</evidence>
<comment type="similarity">
    <text evidence="2">Belongs to the CUSTOS family.</text>
</comment>
<evidence type="ECO:0000256" key="4">
    <source>
        <dbReference type="ARBA" id="ARBA00022473"/>
    </source>
</evidence>
<keyword evidence="8" id="KW-0812">Transmembrane</keyword>
<keyword evidence="8" id="KW-0472">Membrane</keyword>
<keyword evidence="6" id="KW-0539">Nucleus</keyword>
<reference evidence="9" key="1">
    <citation type="submission" date="2025-08" db="UniProtKB">
        <authorList>
            <consortium name="Ensembl"/>
        </authorList>
    </citation>
    <scope>IDENTIFICATION</scope>
</reference>
<proteinExistence type="inferred from homology"/>
<dbReference type="GeneTree" id="ENSGT00390000010771"/>
<sequence>MAALAKKMVGVSDDSSSSDEEVLKRCQEAAWETRSDTKKGDVTLYQWYNVCIAYRYLNIRSLTCVFLCNSLVVADHEHDCNELQVTQGFRTHVAKKLGHFLDRYFLFILVLSAFYGDSTILSLHAIQVCFRFFFKGFLLFSTSVPGQVADDSPAPVKRRPVPSSSESDSEMETRLREAAVSVKDLLLESSMLQTFSTPSAELPCSEKIKKDAEGQESPVVKKKKKKKKRKQNQEQGEQVDSAGSPHNAQINGEQELVQVKGKRKRKRTKKQRELPTKEEALN</sequence>
<name>A0A8C2XMF5_CYCLU</name>
<dbReference type="InterPro" id="IPR026694">
    <property type="entry name" value="CUSTOS"/>
</dbReference>
<dbReference type="GO" id="GO:0005635">
    <property type="term" value="C:nuclear envelope"/>
    <property type="evidence" value="ECO:0007669"/>
    <property type="project" value="UniProtKB-SubCell"/>
</dbReference>
<feature type="transmembrane region" description="Helical" evidence="8">
    <location>
        <begin position="104"/>
        <end position="126"/>
    </location>
</feature>
<dbReference type="PANTHER" id="PTHR14482">
    <property type="entry name" value="CHROMOSOME 12 ORF 43 HOMOLOG"/>
    <property type="match status" value="1"/>
</dbReference>
<feature type="region of interest" description="Disordered" evidence="7">
    <location>
        <begin position="149"/>
        <end position="174"/>
    </location>
</feature>
<reference evidence="9" key="2">
    <citation type="submission" date="2025-09" db="UniProtKB">
        <authorList>
            <consortium name="Ensembl"/>
        </authorList>
    </citation>
    <scope>IDENTIFICATION</scope>
</reference>
<keyword evidence="8" id="KW-1133">Transmembrane helix</keyword>
<keyword evidence="10" id="KW-1185">Reference proteome</keyword>
<evidence type="ECO:0000256" key="3">
    <source>
        <dbReference type="ARBA" id="ARBA00013465"/>
    </source>
</evidence>
<dbReference type="GO" id="GO:0060061">
    <property type="term" value="P:Spemann organizer formation"/>
    <property type="evidence" value="ECO:0007669"/>
    <property type="project" value="TreeGrafter"/>
</dbReference>
<keyword evidence="4" id="KW-0217">Developmental protein</keyword>
<evidence type="ECO:0000256" key="7">
    <source>
        <dbReference type="SAM" id="MobiDB-lite"/>
    </source>
</evidence>
<feature type="compositionally biased region" description="Basic and acidic residues" evidence="7">
    <location>
        <begin position="271"/>
        <end position="282"/>
    </location>
</feature>
<evidence type="ECO:0000256" key="6">
    <source>
        <dbReference type="ARBA" id="ARBA00023242"/>
    </source>
</evidence>
<accession>A0A8C2XMF5</accession>
<evidence type="ECO:0000313" key="10">
    <source>
        <dbReference type="Proteomes" id="UP000694565"/>
    </source>
</evidence>
<feature type="compositionally biased region" description="Basic residues" evidence="7">
    <location>
        <begin position="220"/>
        <end position="230"/>
    </location>
</feature>
<feature type="region of interest" description="Disordered" evidence="7">
    <location>
        <begin position="206"/>
        <end position="282"/>
    </location>
</feature>
<dbReference type="Pfam" id="PF23999">
    <property type="entry name" value="CUSTOS"/>
    <property type="match status" value="1"/>
</dbReference>
<comment type="subcellular location">
    <subcellularLocation>
        <location evidence="1">Nucleus envelope</location>
    </subcellularLocation>
</comment>
<evidence type="ECO:0000256" key="5">
    <source>
        <dbReference type="ARBA" id="ARBA00022687"/>
    </source>
</evidence>
<dbReference type="AlphaFoldDB" id="A0A8C2XMF5"/>
<dbReference type="Ensembl" id="ENSCLMT00005021933.1">
    <property type="protein sequence ID" value="ENSCLMP00005020875.1"/>
    <property type="gene ID" value="ENSCLMG00005010450.1"/>
</dbReference>
<dbReference type="GO" id="GO:0016055">
    <property type="term" value="P:Wnt signaling pathway"/>
    <property type="evidence" value="ECO:0007669"/>
    <property type="project" value="UniProtKB-KW"/>
</dbReference>
<dbReference type="GO" id="GO:0030178">
    <property type="term" value="P:negative regulation of Wnt signaling pathway"/>
    <property type="evidence" value="ECO:0007669"/>
    <property type="project" value="TreeGrafter"/>
</dbReference>
<evidence type="ECO:0000313" key="9">
    <source>
        <dbReference type="Ensembl" id="ENSCLMP00005020875.1"/>
    </source>
</evidence>
<keyword evidence="5" id="KW-0879">Wnt signaling pathway</keyword>
<feature type="compositionally biased region" description="Basic residues" evidence="7">
    <location>
        <begin position="260"/>
        <end position="270"/>
    </location>
</feature>
<dbReference type="Proteomes" id="UP000694565">
    <property type="component" value="Unplaced"/>
</dbReference>
<organism evidence="9 10">
    <name type="scientific">Cyclopterus lumpus</name>
    <name type="common">Lumpsucker</name>
    <dbReference type="NCBI Taxonomy" id="8103"/>
    <lineage>
        <taxon>Eukaryota</taxon>
        <taxon>Metazoa</taxon>
        <taxon>Chordata</taxon>
        <taxon>Craniata</taxon>
        <taxon>Vertebrata</taxon>
        <taxon>Euteleostomi</taxon>
        <taxon>Actinopterygii</taxon>
        <taxon>Neopterygii</taxon>
        <taxon>Teleostei</taxon>
        <taxon>Neoteleostei</taxon>
        <taxon>Acanthomorphata</taxon>
        <taxon>Eupercaria</taxon>
        <taxon>Perciformes</taxon>
        <taxon>Cottioidei</taxon>
        <taxon>Cottales</taxon>
        <taxon>Cyclopteridae</taxon>
        <taxon>Cyclopterus</taxon>
    </lineage>
</organism>
<dbReference type="PANTHER" id="PTHR14482:SF0">
    <property type="entry name" value="PROTEIN CUSTOS"/>
    <property type="match status" value="1"/>
</dbReference>